<name>A0A673K0I2_9TELE</name>
<evidence type="ECO:0000256" key="5">
    <source>
        <dbReference type="ARBA" id="ARBA00013068"/>
    </source>
</evidence>
<evidence type="ECO:0000313" key="11">
    <source>
        <dbReference type="Ensembl" id="ENSSRHP00000055998.1"/>
    </source>
</evidence>
<dbReference type="Ensembl" id="ENSSRHT00000057564.1">
    <property type="protein sequence ID" value="ENSSRHP00000055998.1"/>
    <property type="gene ID" value="ENSSRHG00000027929.1"/>
</dbReference>
<keyword evidence="6 9" id="KW-0324">Glycolysis</keyword>
<dbReference type="UniPathway" id="UPA00109">
    <property type="reaction ID" value="UER00183"/>
</dbReference>
<evidence type="ECO:0000256" key="7">
    <source>
        <dbReference type="ARBA" id="ARBA00023239"/>
    </source>
</evidence>
<comment type="subunit">
    <text evidence="4">Homotetramer.</text>
</comment>
<organism evidence="11 12">
    <name type="scientific">Sinocyclocheilus rhinocerous</name>
    <dbReference type="NCBI Taxonomy" id="307959"/>
    <lineage>
        <taxon>Eukaryota</taxon>
        <taxon>Metazoa</taxon>
        <taxon>Chordata</taxon>
        <taxon>Craniata</taxon>
        <taxon>Vertebrata</taxon>
        <taxon>Euteleostomi</taxon>
        <taxon>Actinopterygii</taxon>
        <taxon>Neopterygii</taxon>
        <taxon>Teleostei</taxon>
        <taxon>Ostariophysi</taxon>
        <taxon>Cypriniformes</taxon>
        <taxon>Cyprinidae</taxon>
        <taxon>Cyprininae</taxon>
        <taxon>Sinocyclocheilus</taxon>
    </lineage>
</organism>
<keyword evidence="12" id="KW-1185">Reference proteome</keyword>
<reference evidence="11" key="2">
    <citation type="submission" date="2025-09" db="UniProtKB">
        <authorList>
            <consortium name="Ensembl"/>
        </authorList>
    </citation>
    <scope>IDENTIFICATION</scope>
</reference>
<accession>A0A673K0I2</accession>
<evidence type="ECO:0000256" key="1">
    <source>
        <dbReference type="ARBA" id="ARBA00000441"/>
    </source>
</evidence>
<evidence type="ECO:0000256" key="9">
    <source>
        <dbReference type="RuleBase" id="RU003994"/>
    </source>
</evidence>
<dbReference type="NCBIfam" id="NF033379">
    <property type="entry name" value="FrucBisAld_I"/>
    <property type="match status" value="1"/>
</dbReference>
<proteinExistence type="inferred from homology"/>
<dbReference type="GO" id="GO:0004332">
    <property type="term" value="F:fructose-bisphosphate aldolase activity"/>
    <property type="evidence" value="ECO:0007669"/>
    <property type="project" value="UniProtKB-EC"/>
</dbReference>
<keyword evidence="7 9" id="KW-0456">Lyase</keyword>
<evidence type="ECO:0000313" key="12">
    <source>
        <dbReference type="Proteomes" id="UP000472270"/>
    </source>
</evidence>
<dbReference type="CDD" id="cd00948">
    <property type="entry name" value="FBP_aldolase_I_a"/>
    <property type="match status" value="1"/>
</dbReference>
<dbReference type="PANTHER" id="PTHR11627">
    <property type="entry name" value="FRUCTOSE-BISPHOSPHATE ALDOLASE"/>
    <property type="match status" value="1"/>
</dbReference>
<dbReference type="InterPro" id="IPR013785">
    <property type="entry name" value="Aldolase_TIM"/>
</dbReference>
<protein>
    <recommendedName>
        <fullName evidence="5 9">Fructose-bisphosphate aldolase</fullName>
        <ecNumber evidence="5 9">4.1.2.13</ecNumber>
    </recommendedName>
</protein>
<comment type="pathway">
    <text evidence="2 10">Carbohydrate degradation; glycolysis; D-glyceraldehyde 3-phosphate and glycerone phosphate from D-glucose: step 4/4.</text>
</comment>
<dbReference type="Gene3D" id="3.20.20.70">
    <property type="entry name" value="Aldolase class I"/>
    <property type="match status" value="2"/>
</dbReference>
<dbReference type="AlphaFoldDB" id="A0A673K0I2"/>
<sequence>MTHQFPALSTEQKKELATIAQRIVATGKGILAADESTGTMAKRFQKTNVENTEENRRSFRDILFSVDNSVSEYIGGVIFFHETLYQKSAQGVLFPKVIKNKGIVVGIKVDKGTAGLGGTDGETTTQGLDGLSERCAQYKKDGCDFAKWRCVLKISDSCPSALAIAENANVLARYASICQQNGLVPIVEPEILPDGDHDLQRCQYATEKVLAAVYKALSDHHVYLEGTLLKPNMVTAGHSCTKKYNPQEVAMATVTALRRTVPAAVPGICFLSGGQSEEEASLNLNAMNQLPLHRPWKLSFSYGRALQASALAAWKGQAANKKAAQDAFVTRAKINSLASKGEYKPSGQADQASTQSLFTASYVSDHHVYLEGTLLKPNMVTAGHSCTKKYNPQEVAMATVTALRRTVPAAVPGICFLSGGQSEEEASLNLNAMNQLPLHRPWKLSFSYGRALQASALAAWKGQAANKKAAQDAFVTRAKINSLASKGEYKPSGQADQASTQSLFTASYVY</sequence>
<evidence type="ECO:0000256" key="10">
    <source>
        <dbReference type="RuleBase" id="RU004257"/>
    </source>
</evidence>
<dbReference type="GO" id="GO:0006096">
    <property type="term" value="P:glycolytic process"/>
    <property type="evidence" value="ECO:0007669"/>
    <property type="project" value="UniProtKB-UniPathway"/>
</dbReference>
<dbReference type="FunFam" id="3.20.20.70:FF:000021">
    <property type="entry name" value="Fructose-bisphosphate aldolase"/>
    <property type="match status" value="1"/>
</dbReference>
<dbReference type="Pfam" id="PF00274">
    <property type="entry name" value="Glycolytic"/>
    <property type="match status" value="1"/>
</dbReference>
<gene>
    <name evidence="11" type="primary">LOC107754474</name>
</gene>
<dbReference type="Proteomes" id="UP000472270">
    <property type="component" value="Unassembled WGS sequence"/>
</dbReference>
<evidence type="ECO:0000256" key="2">
    <source>
        <dbReference type="ARBA" id="ARBA00004714"/>
    </source>
</evidence>
<comment type="similarity">
    <text evidence="3 9">Belongs to the class I fructose-bisphosphate aldolase family.</text>
</comment>
<keyword evidence="8" id="KW-0704">Schiff base</keyword>
<dbReference type="PROSITE" id="PS00158">
    <property type="entry name" value="ALDOLASE_CLASS_I"/>
    <property type="match status" value="2"/>
</dbReference>
<dbReference type="InterPro" id="IPR000741">
    <property type="entry name" value="FBA_I"/>
</dbReference>
<evidence type="ECO:0000256" key="4">
    <source>
        <dbReference type="ARBA" id="ARBA00011881"/>
    </source>
</evidence>
<reference evidence="11" key="1">
    <citation type="submission" date="2025-08" db="UniProtKB">
        <authorList>
            <consortium name="Ensembl"/>
        </authorList>
    </citation>
    <scope>IDENTIFICATION</scope>
</reference>
<dbReference type="InterPro" id="IPR029768">
    <property type="entry name" value="Aldolase_I_AS"/>
</dbReference>
<evidence type="ECO:0000256" key="8">
    <source>
        <dbReference type="ARBA" id="ARBA00023270"/>
    </source>
</evidence>
<dbReference type="SUPFAM" id="SSF51569">
    <property type="entry name" value="Aldolase"/>
    <property type="match status" value="2"/>
</dbReference>
<comment type="catalytic activity">
    <reaction evidence="1 9">
        <text>beta-D-fructose 1,6-bisphosphate = D-glyceraldehyde 3-phosphate + dihydroxyacetone phosphate</text>
        <dbReference type="Rhea" id="RHEA:14729"/>
        <dbReference type="ChEBI" id="CHEBI:32966"/>
        <dbReference type="ChEBI" id="CHEBI:57642"/>
        <dbReference type="ChEBI" id="CHEBI:59776"/>
        <dbReference type="EC" id="4.1.2.13"/>
    </reaction>
</comment>
<dbReference type="EC" id="4.1.2.13" evidence="5 9"/>
<evidence type="ECO:0000256" key="6">
    <source>
        <dbReference type="ARBA" id="ARBA00023152"/>
    </source>
</evidence>
<evidence type="ECO:0000256" key="3">
    <source>
        <dbReference type="ARBA" id="ARBA00010387"/>
    </source>
</evidence>